<feature type="region of interest" description="Disordered" evidence="9">
    <location>
        <begin position="2050"/>
        <end position="2088"/>
    </location>
</feature>
<feature type="compositionally biased region" description="Polar residues" evidence="9">
    <location>
        <begin position="599"/>
        <end position="612"/>
    </location>
</feature>
<evidence type="ECO:0000256" key="1">
    <source>
        <dbReference type="ARBA" id="ARBA00004123"/>
    </source>
</evidence>
<evidence type="ECO:0000256" key="8">
    <source>
        <dbReference type="ARBA" id="ARBA00023242"/>
    </source>
</evidence>
<dbReference type="Pfam" id="PF04182">
    <property type="entry name" value="B-block_TFIIIC"/>
    <property type="match status" value="1"/>
</dbReference>
<dbReference type="PANTHER" id="PTHR15180">
    <property type="entry name" value="GENERAL TRANSCRIPTION FACTOR 3C POLYPEPTIDE 1"/>
    <property type="match status" value="1"/>
</dbReference>
<dbReference type="GO" id="GO:0000127">
    <property type="term" value="C:transcription factor TFIIIC complex"/>
    <property type="evidence" value="ECO:0007669"/>
    <property type="project" value="InterPro"/>
</dbReference>
<dbReference type="SMART" id="SM00249">
    <property type="entry name" value="PHD"/>
    <property type="match status" value="1"/>
</dbReference>
<dbReference type="Proteomes" id="UP000077115">
    <property type="component" value="Unassembled WGS sequence"/>
</dbReference>
<dbReference type="InterPro" id="IPR007309">
    <property type="entry name" value="TFIIIC_Bblock-bd"/>
</dbReference>
<dbReference type="GO" id="GO:0042791">
    <property type="term" value="P:5S class rRNA transcription by RNA polymerase III"/>
    <property type="evidence" value="ECO:0007669"/>
    <property type="project" value="TreeGrafter"/>
</dbReference>
<dbReference type="InterPro" id="IPR001005">
    <property type="entry name" value="SANT/Myb"/>
</dbReference>
<proteinExistence type="predicted"/>
<evidence type="ECO:0000256" key="2">
    <source>
        <dbReference type="ARBA" id="ARBA00022553"/>
    </source>
</evidence>
<evidence type="ECO:0000256" key="7">
    <source>
        <dbReference type="ARBA" id="ARBA00023163"/>
    </source>
</evidence>
<evidence type="ECO:0000256" key="4">
    <source>
        <dbReference type="ARBA" id="ARBA00022771"/>
    </source>
</evidence>
<comment type="subcellular location">
    <subcellularLocation>
        <location evidence="1">Nucleus</location>
    </subcellularLocation>
</comment>
<evidence type="ECO:0000259" key="10">
    <source>
        <dbReference type="PROSITE" id="PS50090"/>
    </source>
</evidence>
<dbReference type="VEuPathDB" id="FungiDB:BDEG_27552"/>
<keyword evidence="7" id="KW-0804">Transcription</keyword>
<evidence type="ECO:0000313" key="12">
    <source>
        <dbReference type="Proteomes" id="UP000077115"/>
    </source>
</evidence>
<dbReference type="InterPro" id="IPR011011">
    <property type="entry name" value="Znf_FYVE_PHD"/>
</dbReference>
<dbReference type="Pfam" id="PF20222">
    <property type="entry name" value="DUF6581"/>
    <property type="match status" value="1"/>
</dbReference>
<evidence type="ECO:0000256" key="9">
    <source>
        <dbReference type="SAM" id="MobiDB-lite"/>
    </source>
</evidence>
<dbReference type="EMBL" id="DS022312">
    <property type="protein sequence ID" value="OAJ44307.1"/>
    <property type="molecule type" value="Genomic_DNA"/>
</dbReference>
<dbReference type="InterPro" id="IPR056063">
    <property type="entry name" value="DUF7646"/>
</dbReference>
<dbReference type="Pfam" id="PF24101">
    <property type="entry name" value="WHD_GTF3C1"/>
    <property type="match status" value="1"/>
</dbReference>
<dbReference type="PANTHER" id="PTHR15180:SF1">
    <property type="entry name" value="GENERAL TRANSCRIPTION FACTOR 3C POLYPEPTIDE 1"/>
    <property type="match status" value="1"/>
</dbReference>
<keyword evidence="6" id="KW-0238">DNA-binding</keyword>
<evidence type="ECO:0000256" key="3">
    <source>
        <dbReference type="ARBA" id="ARBA00022723"/>
    </source>
</evidence>
<accession>A0A177WW74</accession>
<dbReference type="CDD" id="cd15489">
    <property type="entry name" value="PHD_SF"/>
    <property type="match status" value="1"/>
</dbReference>
<dbReference type="InterPro" id="IPR001965">
    <property type="entry name" value="Znf_PHD"/>
</dbReference>
<dbReference type="PROSITE" id="PS50090">
    <property type="entry name" value="MYB_LIKE"/>
    <property type="match status" value="1"/>
</dbReference>
<reference evidence="11 12" key="1">
    <citation type="submission" date="2006-10" db="EMBL/GenBank/DDBJ databases">
        <title>The Genome Sequence of Batrachochytrium dendrobatidis JEL423.</title>
        <authorList>
            <consortium name="The Broad Institute Genome Sequencing Platform"/>
            <person name="Birren B."/>
            <person name="Lander E."/>
            <person name="Galagan J."/>
            <person name="Cuomo C."/>
            <person name="Devon K."/>
            <person name="Jaffe D."/>
            <person name="Butler J."/>
            <person name="Alvarez P."/>
            <person name="Gnerre S."/>
            <person name="Grabherr M."/>
            <person name="Kleber M."/>
            <person name="Mauceli E."/>
            <person name="Brockman W."/>
            <person name="Young S."/>
            <person name="LaButti K."/>
            <person name="Sykes S."/>
            <person name="DeCaprio D."/>
            <person name="Crawford M."/>
            <person name="Koehrsen M."/>
            <person name="Engels R."/>
            <person name="Montgomery P."/>
            <person name="Pearson M."/>
            <person name="Howarth C."/>
            <person name="Larson L."/>
            <person name="White J."/>
            <person name="O'Leary S."/>
            <person name="Kodira C."/>
            <person name="Zeng Q."/>
            <person name="Yandava C."/>
            <person name="Alvarado L."/>
            <person name="Longcore J."/>
            <person name="James T."/>
        </authorList>
    </citation>
    <scope>NUCLEOTIDE SEQUENCE [LARGE SCALE GENOMIC DNA]</scope>
    <source>
        <strain evidence="11 12">JEL423</strain>
    </source>
</reference>
<dbReference type="Pfam" id="PF24657">
    <property type="entry name" value="DUF7646"/>
    <property type="match status" value="1"/>
</dbReference>
<dbReference type="GO" id="GO:0005634">
    <property type="term" value="C:nucleus"/>
    <property type="evidence" value="ECO:0007669"/>
    <property type="project" value="UniProtKB-SubCell"/>
</dbReference>
<feature type="region of interest" description="Disordered" evidence="9">
    <location>
        <begin position="490"/>
        <end position="510"/>
    </location>
</feature>
<evidence type="ECO:0000313" key="11">
    <source>
        <dbReference type="EMBL" id="OAJ44307.1"/>
    </source>
</evidence>
<feature type="compositionally biased region" description="Polar residues" evidence="9">
    <location>
        <begin position="579"/>
        <end position="591"/>
    </location>
</feature>
<evidence type="ECO:0000256" key="6">
    <source>
        <dbReference type="ARBA" id="ARBA00023125"/>
    </source>
</evidence>
<reference evidence="11 12" key="2">
    <citation type="submission" date="2016-05" db="EMBL/GenBank/DDBJ databases">
        <title>Lineage-specific infection strategies underlie the spectrum of fungal disease in amphibians.</title>
        <authorList>
            <person name="Cuomo C.A."/>
            <person name="Farrer R.A."/>
            <person name="James T."/>
            <person name="Longcore J."/>
            <person name="Birren B."/>
        </authorList>
    </citation>
    <scope>NUCLEOTIDE SEQUENCE [LARGE SCALE GENOMIC DNA]</scope>
    <source>
        <strain evidence="11 12">JEL423</strain>
    </source>
</reference>
<feature type="region of interest" description="Disordered" evidence="9">
    <location>
        <begin position="884"/>
        <end position="921"/>
    </location>
</feature>
<feature type="domain" description="Myb-like" evidence="10">
    <location>
        <begin position="1691"/>
        <end position="1744"/>
    </location>
</feature>
<organism evidence="11 12">
    <name type="scientific">Batrachochytrium dendrobatidis (strain JEL423)</name>
    <dbReference type="NCBI Taxonomy" id="403673"/>
    <lineage>
        <taxon>Eukaryota</taxon>
        <taxon>Fungi</taxon>
        <taxon>Fungi incertae sedis</taxon>
        <taxon>Chytridiomycota</taxon>
        <taxon>Chytridiomycota incertae sedis</taxon>
        <taxon>Chytridiomycetes</taxon>
        <taxon>Rhizophydiales</taxon>
        <taxon>Rhizophydiales incertae sedis</taxon>
        <taxon>Batrachochytrium</taxon>
    </lineage>
</organism>
<keyword evidence="3" id="KW-0479">Metal-binding</keyword>
<feature type="compositionally biased region" description="Polar residues" evidence="9">
    <location>
        <begin position="2050"/>
        <end position="2076"/>
    </location>
</feature>
<dbReference type="GO" id="GO:0008270">
    <property type="term" value="F:zinc ion binding"/>
    <property type="evidence" value="ECO:0007669"/>
    <property type="project" value="UniProtKB-KW"/>
</dbReference>
<name>A0A177WW74_BATDL</name>
<gene>
    <name evidence="11" type="ORF">BDEG_27552</name>
</gene>
<feature type="compositionally biased region" description="Basic residues" evidence="9">
    <location>
        <begin position="567"/>
        <end position="577"/>
    </location>
</feature>
<dbReference type="InterPro" id="IPR046488">
    <property type="entry name" value="Sfc3/Tfc3_C"/>
</dbReference>
<keyword evidence="4" id="KW-0863">Zinc-finger</keyword>
<dbReference type="Gene3D" id="3.30.40.10">
    <property type="entry name" value="Zinc/RING finger domain, C3HC4 (zinc finger)"/>
    <property type="match status" value="1"/>
</dbReference>
<dbReference type="OrthoDB" id="68020at2759"/>
<dbReference type="InterPro" id="IPR044210">
    <property type="entry name" value="Tfc3-like"/>
</dbReference>
<keyword evidence="2" id="KW-0597">Phosphoprotein</keyword>
<evidence type="ECO:0000256" key="5">
    <source>
        <dbReference type="ARBA" id="ARBA00022833"/>
    </source>
</evidence>
<dbReference type="eggNOG" id="ENOG502S1RV">
    <property type="taxonomic scope" value="Eukaryota"/>
</dbReference>
<keyword evidence="8" id="KW-0539">Nucleus</keyword>
<dbReference type="STRING" id="403673.A0A177WW74"/>
<protein>
    <recommendedName>
        <fullName evidence="10">Myb-like domain-containing protein</fullName>
    </recommendedName>
</protein>
<keyword evidence="5" id="KW-0862">Zinc</keyword>
<dbReference type="InterPro" id="IPR013083">
    <property type="entry name" value="Znf_RING/FYVE/PHD"/>
</dbReference>
<sequence>MDSALVACVEEVAFDGIQGCSLNRLWSLLELRISKQCQSLDESSNAFEFEAKQSILENEPAKQGMLIDVNMRQFLFRQMLQLRDLAFHHGPLNPKKDAQMLERSDLSNIPFSQLEQAYPLKIYLVASETARFRVLQINKSTVPISDNVFEVLDVIVKGRENGASQSEISKLLAKDPRSTFYTIKVLKKSNLILNYPVVKNKIRTQNCVHRRFIDECKAYHTYMKNMGLIAQLGNAGESSKLIIDSTANSNEQLEFVINPDGIKETIMSLVMGSANQVMAIEDIFLALNFQKTRQARKSFFRIICILVNSQYLDRINIVDPKIKNGTRTVKCVRGNRAYISSSKSTLNQSALLCSETAQPLSQPSASLLADQTIHTNHVPDSIVCSQPAGRFLSNVPIQKQVYDIIESTGTEGIVISDICKALGGVYLRMLHQITTKMSTNVSTKTPFLTTIADNQLKSHMLRIYSSRMLGMVELDRAPCATKDANSVIGDDDTRLKNHQNVHDKTANPTAKFDLDTPRNLLTKSNTTFDCPIIATDATLDSQSLVAEHSPLLELPLLPAVESIPAPRSKRKSSRRPAHVSSSLTDDSNTRSASKKKTSVHASQSDHPVNNKTAVFDGTDCILTPLPMVEHTLPPMTTRQSTLTRACSTASGKVECRNGNAQLEINAHFQLDQPQQHKQDDSSPTVNYLTRKEKKRSLETLGTHSGDALFSKKQALAPPSNESVGTDIIDKEASIHTPSEAINSTSDTENTLQFTKPIVLISIAPNTEPSPGSSSTGRACEICHMPIPKNLDPSVVVVCCFGCKKWYHGRCRKYKLSRTPIGKWVCSSKCNPSQASLWKQRVLFDQVVRPQLVKRATDSKNLSTTPLNKVAQVDKLLDENSLSGEIQNNTSTQPDTPLTNTPQATSPSLTLSNRLRKSTVPNTHSSRSQIILEYLEAHHVLVISSKSGDILKKFEMERENGNSNLAPIKYSKIDKRTVERAGKMLQSEGKIKLYSFSIMSLTGRTSMKTIMLHGSLTPQSKVVKDHLKILRAEAILKPQTVIKKVMRSSQIQVQRLKRVDQDGRIIDSTADYDNKESDDAMEDTLDGTKTFGNDQFKDSMADLQLNDSHPSSPFLAPFDQNFDLNRIPNFNLNFDSNFTADENIATGSSSDQNMNALQLHRGFDSDNESSQPIATPLQSNLSEVANTCLVRSQQTPSSTPQILSTVNNVVVGDSADILEPQHTTEKLETSRAIAFNYGYMDAKFIRAKIFYEWLFTITVLNPIMSSHSNSADEGHAAEKDGVRTNRIVESLRFFSELPFDIFVKCIGLCSQSSIADAIMSSPNYSTLSIGNIEPSIRPLIYNSRLRKGLNLILSDLCSLGLVHASDETGTVEKELEKSWMMSLANMPQFFRVERRAGLFDYSMMPPLLIRHIDIRSVSDVASFWIRLENQCLAHSTNYFVDGHKLQSKIKAYESDIDNANGQSLDQTHSTCDLSQMESQSGKPYSLSNVFNISLSQSKLQHSLFHTRNWRVTYRFTTAQIAVLMSKIDRKNGTTPWKNDLICHALAVETGLIVPRIKSFYRKYQEKLLSQKQMQQIRCKQQNENKARKFLLGIRKHQLSTQAALSGTDNAVSTQMPTDDSKSKDIGFKTAQRARVKSKVSRVIRPSRIAAANALQRVGFSDDAIASRLPLSDSSQSEYTRYNTDSISKLRIRHAWTPEEDRMILMGHTILLHRFYTGRISWIPISKLFESSKNYDTCRRRFVRLCKSLENVKLLYMLRRYWPRIYEQGLSDNAFENQSNVKPSEFKLVDMVTYFQASISEDSLSLNCQLNNSNLNVKLPSNYETLMNEYTFSPIQGELSKEFRVPLNDGLDLCTSTRMRMAIMYCVPITLTNSDSTVPDFPKSTYLESMADEDSIMQYIEHNKLQTIVKAILLTPSSLYIPAQVFLLLTCFSSDRLSSAISSLRSDGLITYAGLVDHRRLPGRQYNLTEKFLLAITGPLRSQMIPETFSAWNLIQSKAQNGPWRLNNFFEGPMVAALLSCAVSGDIHIDVEIKWDASVGVESQNVFIDVSLTNNGQNTPPTLGNTTTKRPTASLKSANDNEELPSHSNSDTLKRICTDLNQSLHHESTSNSKNAALLNNLAILKGASAKDTDVNKLLDEACSFRSDANGAYLRLLFDAIETAGIIGKTYTQLQELSYTDYTAFSLDIHLDILKSIVVSVHVPMISKVGFKTFQYVAFPYAHHWHSPIMPDIESESPSRLDTSLAYYPIEDTANKQTRSNLCDDVLLHVPTRLWTNSNGSRLDAVWLACLESTLGVIVCKPGIYESRIQKGLAYVLTPVELHEVLDELVLRRLCTRERYTVGKQLENAFDGLFNTSFAESQKYFFQSQENSFQSSNTVTAYFPTTDWFKLH</sequence>
<feature type="region of interest" description="Disordered" evidence="9">
    <location>
        <begin position="564"/>
        <end position="612"/>
    </location>
</feature>
<dbReference type="SUPFAM" id="SSF57903">
    <property type="entry name" value="FYVE/PHD zinc finger"/>
    <property type="match status" value="1"/>
</dbReference>
<dbReference type="GO" id="GO:0006384">
    <property type="term" value="P:transcription initiation at RNA polymerase III promoter"/>
    <property type="evidence" value="ECO:0007669"/>
    <property type="project" value="InterPro"/>
</dbReference>
<dbReference type="InterPro" id="IPR056467">
    <property type="entry name" value="eWH_GTF3C1"/>
</dbReference>
<dbReference type="GO" id="GO:0003677">
    <property type="term" value="F:DNA binding"/>
    <property type="evidence" value="ECO:0007669"/>
    <property type="project" value="UniProtKB-KW"/>
</dbReference>
<feature type="compositionally biased region" description="Basic and acidic residues" evidence="9">
    <location>
        <begin position="491"/>
        <end position="505"/>
    </location>
</feature>